<sequence length="484" mass="55926">MLGLDIVNLTNILTDTGILDASVQELIETTQYLFVGQDPNLQSPLKNHVARWQEYVRFRLTKVSQTDRFQTEMEMYQKVVHWNETEFFTSIEETMKKMEGISSFYSEARRLLSDANNLRNPMFPHYFCDQWYKRLAEEIQLAQVRELEEHKQALLDDLYQRMDTLKDIDVLDDGCESDPNVVKRYWNMASAKLSKSDIGTIKKHAEVLKKHKALREIAQELGRQAHEVKDQATEQEKYVEELTIVEEQSQQATDDIVGIHQKDDVNRLLPNELLFLSHPELEVVFYKHLVDKELLNYQLEGKRRKLKQVITKKKVAATDESDEGPFIVCIDASGSMQGFPEQAAKALAYGLMQIALADNRDCYVMIFSTQVIKYELTKQDGLREVSDFLSSTFHGGTDLEPALSASLDLMEGEKYQYADLIVLSDFVAPKQNDKLISRVEELKEKGNRFHAVSFSKYGNPQLLSLFDHFWSYHPTLFGRVIKGR</sequence>
<dbReference type="Gene3D" id="3.40.50.410">
    <property type="entry name" value="von Willebrand factor, type A domain"/>
    <property type="match status" value="1"/>
</dbReference>
<dbReference type="InterPro" id="IPR008912">
    <property type="entry name" value="Uncharacterised_CoxE"/>
</dbReference>
<dbReference type="OrthoDB" id="387240at2"/>
<accession>A0A3N9U520</accession>
<comment type="caution">
    <text evidence="1">The sequence shown here is derived from an EMBL/GenBank/DDBJ whole genome shotgun (WGS) entry which is preliminary data.</text>
</comment>
<dbReference type="CDD" id="cd01462">
    <property type="entry name" value="VWA_YIEM_type"/>
    <property type="match status" value="1"/>
</dbReference>
<proteinExistence type="predicted"/>
<organism evidence="1 2">
    <name type="scientific">Vibrio viridaestus</name>
    <dbReference type="NCBI Taxonomy" id="2487322"/>
    <lineage>
        <taxon>Bacteria</taxon>
        <taxon>Pseudomonadati</taxon>
        <taxon>Pseudomonadota</taxon>
        <taxon>Gammaproteobacteria</taxon>
        <taxon>Vibrionales</taxon>
        <taxon>Vibrionaceae</taxon>
        <taxon>Vibrio</taxon>
    </lineage>
</organism>
<dbReference type="GO" id="GO:0005829">
    <property type="term" value="C:cytosol"/>
    <property type="evidence" value="ECO:0007669"/>
    <property type="project" value="TreeGrafter"/>
</dbReference>
<name>A0A3N9U520_9VIBR</name>
<gene>
    <name evidence="1" type="primary">viaA</name>
    <name evidence="1" type="ORF">EES38_01745</name>
</gene>
<dbReference type="InterPro" id="IPR036465">
    <property type="entry name" value="vWFA_dom_sf"/>
</dbReference>
<dbReference type="PANTHER" id="PTHR36846">
    <property type="entry name" value="PROTEIN VIAA"/>
    <property type="match status" value="1"/>
</dbReference>
<dbReference type="EMBL" id="RJVQ01000001">
    <property type="protein sequence ID" value="RQW64792.1"/>
    <property type="molecule type" value="Genomic_DNA"/>
</dbReference>
<evidence type="ECO:0000313" key="1">
    <source>
        <dbReference type="EMBL" id="RQW64792.1"/>
    </source>
</evidence>
<keyword evidence="2" id="KW-1185">Reference proteome</keyword>
<reference evidence="1 2" key="1">
    <citation type="submission" date="2018-11" db="EMBL/GenBank/DDBJ databases">
        <title>Vibrio LJC006 sp. nov., isolated from seawater during the bloom of the enteromorpha.</title>
        <authorList>
            <person name="Liang J."/>
        </authorList>
    </citation>
    <scope>NUCLEOTIDE SEQUENCE [LARGE SCALE GENOMIC DNA]</scope>
    <source>
        <strain evidence="1 2">LJC006</strain>
    </source>
</reference>
<evidence type="ECO:0000313" key="2">
    <source>
        <dbReference type="Proteomes" id="UP000281112"/>
    </source>
</evidence>
<dbReference type="Pfam" id="PF05762">
    <property type="entry name" value="VWA_CoxE"/>
    <property type="match status" value="1"/>
</dbReference>
<dbReference type="Proteomes" id="UP000281112">
    <property type="component" value="Unassembled WGS sequence"/>
</dbReference>
<protein>
    <submittedName>
        <fullName evidence="1">ATPase RavA stimulator ViaA</fullName>
    </submittedName>
</protein>
<dbReference type="SUPFAM" id="SSF53300">
    <property type="entry name" value="vWA-like"/>
    <property type="match status" value="1"/>
</dbReference>
<dbReference type="AlphaFoldDB" id="A0A3N9U520"/>
<dbReference type="NCBIfam" id="NF008230">
    <property type="entry name" value="PRK10997.1"/>
    <property type="match status" value="1"/>
</dbReference>
<dbReference type="RefSeq" id="WP_124935441.1">
    <property type="nucleotide sequence ID" value="NZ_RJVQ01000001.1"/>
</dbReference>
<dbReference type="PANTHER" id="PTHR36846:SF1">
    <property type="entry name" value="PROTEIN VIAA"/>
    <property type="match status" value="1"/>
</dbReference>